<reference evidence="2 3" key="1">
    <citation type="submission" date="2023-04" db="EMBL/GenBank/DDBJ databases">
        <title>The genome sequence of Polyangium sorediatum DSM14670.</title>
        <authorList>
            <person name="Zhang X."/>
        </authorList>
    </citation>
    <scope>NUCLEOTIDE SEQUENCE [LARGE SCALE GENOMIC DNA]</scope>
    <source>
        <strain evidence="2 3">DSM 14670</strain>
    </source>
</reference>
<dbReference type="EMBL" id="JARZHI010000042">
    <property type="protein sequence ID" value="MDI1434415.1"/>
    <property type="molecule type" value="Genomic_DNA"/>
</dbReference>
<evidence type="ECO:0000313" key="2">
    <source>
        <dbReference type="EMBL" id="MDI1434415.1"/>
    </source>
</evidence>
<feature type="compositionally biased region" description="Basic residues" evidence="1">
    <location>
        <begin position="347"/>
        <end position="365"/>
    </location>
</feature>
<sequence length="365" mass="39672">MNTLDLSNRATLKLPAGWEILPPDPRGLFEPAWRRWHAAWDQKHGRGEPFAYGPPRKGRDALPYPLNDLWDLLSNEAEVAEGRWTRWVVGNAEARALAWFFVLASPSEEAFDDLVEWSGLHIDGEGSGREYRKYMGLSYATSDFDLGKNELRHYHRHGLVVAAFSVESSDLATLFKGLSPTRLATELAAAAPRSPEGIEALVARVPASGFPGDDRSFGPATRLLQRLAASVKQPSLAIRFRLVRGKTLRSGSVNVLEGMSEPFWMAAIHSDPPQCQTLREVTELLGAEGKGWALDPTSVDVKCKRPKAPADAITALVRDFLVEALAGGGAAAKKKAPAKKVASTKKAPAKKAPAKKAPAKRKSGA</sequence>
<accession>A0ABT6P1E1</accession>
<comment type="caution">
    <text evidence="2">The sequence shown here is derived from an EMBL/GenBank/DDBJ whole genome shotgun (WGS) entry which is preliminary data.</text>
</comment>
<organism evidence="2 3">
    <name type="scientific">Polyangium sorediatum</name>
    <dbReference type="NCBI Taxonomy" id="889274"/>
    <lineage>
        <taxon>Bacteria</taxon>
        <taxon>Pseudomonadati</taxon>
        <taxon>Myxococcota</taxon>
        <taxon>Polyangia</taxon>
        <taxon>Polyangiales</taxon>
        <taxon>Polyangiaceae</taxon>
        <taxon>Polyangium</taxon>
    </lineage>
</organism>
<evidence type="ECO:0000256" key="1">
    <source>
        <dbReference type="SAM" id="MobiDB-lite"/>
    </source>
</evidence>
<name>A0ABT6P1E1_9BACT</name>
<dbReference type="Proteomes" id="UP001160301">
    <property type="component" value="Unassembled WGS sequence"/>
</dbReference>
<evidence type="ECO:0000313" key="3">
    <source>
        <dbReference type="Proteomes" id="UP001160301"/>
    </source>
</evidence>
<gene>
    <name evidence="2" type="ORF">QHF89_33255</name>
</gene>
<protein>
    <submittedName>
        <fullName evidence="2">Uncharacterized protein</fullName>
    </submittedName>
</protein>
<dbReference type="RefSeq" id="WP_136970509.1">
    <property type="nucleotide sequence ID" value="NZ_JARZHI010000042.1"/>
</dbReference>
<keyword evidence="3" id="KW-1185">Reference proteome</keyword>
<proteinExistence type="predicted"/>
<feature type="region of interest" description="Disordered" evidence="1">
    <location>
        <begin position="328"/>
        <end position="365"/>
    </location>
</feature>